<proteinExistence type="predicted"/>
<gene>
    <name evidence="2" type="ORF">SXIM_09730</name>
</gene>
<dbReference type="AlphaFoldDB" id="A0A0F7FS45"/>
<dbReference type="HOGENOM" id="CLU_3240500_0_0_11"/>
<dbReference type="EMBL" id="CP009922">
    <property type="protein sequence ID" value="AKG42357.1"/>
    <property type="molecule type" value="Genomic_DNA"/>
</dbReference>
<feature type="compositionally biased region" description="Gly residues" evidence="1">
    <location>
        <begin position="23"/>
        <end position="34"/>
    </location>
</feature>
<sequence length="43" mass="4269">MAVRGSRGGCSSTSAHHHSYVVGGTGRGACGRGGTPNESESIH</sequence>
<dbReference type="Proteomes" id="UP000034034">
    <property type="component" value="Chromosome"/>
</dbReference>
<accession>A0A0F7FS45</accession>
<reference evidence="2" key="1">
    <citation type="submission" date="2019-08" db="EMBL/GenBank/DDBJ databases">
        <title>Complete genome sequence of a mangrove-derived Streptomyces xiamenensis.</title>
        <authorList>
            <person name="Xu J."/>
        </authorList>
    </citation>
    <scope>NUCLEOTIDE SEQUENCE</scope>
    <source>
        <strain evidence="2">318</strain>
    </source>
</reference>
<evidence type="ECO:0000313" key="3">
    <source>
        <dbReference type="Proteomes" id="UP000034034"/>
    </source>
</evidence>
<name>A0A0F7FS45_9ACTN</name>
<feature type="region of interest" description="Disordered" evidence="1">
    <location>
        <begin position="1"/>
        <end position="43"/>
    </location>
</feature>
<evidence type="ECO:0000313" key="2">
    <source>
        <dbReference type="EMBL" id="AKG42357.1"/>
    </source>
</evidence>
<organism evidence="2 3">
    <name type="scientific">Streptomyces xiamenensis</name>
    <dbReference type="NCBI Taxonomy" id="408015"/>
    <lineage>
        <taxon>Bacteria</taxon>
        <taxon>Bacillati</taxon>
        <taxon>Actinomycetota</taxon>
        <taxon>Actinomycetes</taxon>
        <taxon>Kitasatosporales</taxon>
        <taxon>Streptomycetaceae</taxon>
        <taxon>Streptomyces</taxon>
    </lineage>
</organism>
<evidence type="ECO:0000256" key="1">
    <source>
        <dbReference type="SAM" id="MobiDB-lite"/>
    </source>
</evidence>
<keyword evidence="3" id="KW-1185">Reference proteome</keyword>
<protein>
    <submittedName>
        <fullName evidence="2">Uncharacterized protein</fullName>
    </submittedName>
</protein>
<dbReference type="KEGG" id="sxi:SXIM_09730"/>